<feature type="domain" description="HAMP" evidence="2">
    <location>
        <begin position="283"/>
        <end position="335"/>
    </location>
</feature>
<feature type="domain" description="HD" evidence="3">
    <location>
        <begin position="359"/>
        <end position="479"/>
    </location>
</feature>
<dbReference type="Gene3D" id="1.10.3210.10">
    <property type="entry name" value="Hypothetical protein af1432"/>
    <property type="match status" value="1"/>
</dbReference>
<keyword evidence="1" id="KW-0472">Membrane</keyword>
<dbReference type="PROSITE" id="PS50885">
    <property type="entry name" value="HAMP"/>
    <property type="match status" value="1"/>
</dbReference>
<dbReference type="InterPro" id="IPR006675">
    <property type="entry name" value="HDIG_dom"/>
</dbReference>
<sequence>MKFFRFMFLTALVILSISASTIIVGVMYAYQFNDDENNLYYSELSYRLIEKQMERRMEMAAEHLFYSVDAIDLRNSITLSLVNQLDDSAFKTKMMNIAAAETMTGYYYELGGEDHINRVVGSYERVVIDRALGAFREDLTENVQMDIVKVESQNYLVFINQYHNYTDNASHFIVYYTPFENFANTGFLNDLTNGNGFLNIEIILDSAISDNAVSFRDGYIDITKDAYNVVYMPVTEVSDHWVMAVYMGKPRIISAINQKINMIIMTIIAGFFLFTFIFLLLSKKISKNLDDVVEQVDHIANGHYTNKIHLKGIYELEQLSNSINQMGDTIDAKISELSKKNAEMLRLMIEALDANDTYTKGHSERVAKLARKLGEAVGYEDIDQLVSAALLHDIGKITVPENILNKPGKLEKEEFEIIKQHTVVGKRILSQSSAFDNIDDLVLYHHERIDGKGYPEGLTGEKIPLGAKLIAICDVYDALTTARPYRGAMTHEAAMAIIIEGKGKQFSEKVVNAFMTLMF</sequence>
<keyword evidence="1" id="KW-1133">Transmembrane helix</keyword>
<dbReference type="SUPFAM" id="SSF109604">
    <property type="entry name" value="HD-domain/PDEase-like"/>
    <property type="match status" value="1"/>
</dbReference>
<evidence type="ECO:0000259" key="2">
    <source>
        <dbReference type="PROSITE" id="PS50885"/>
    </source>
</evidence>
<keyword evidence="1" id="KW-0812">Transmembrane</keyword>
<dbReference type="SMART" id="SM00304">
    <property type="entry name" value="HAMP"/>
    <property type="match status" value="1"/>
</dbReference>
<dbReference type="Gene3D" id="6.10.340.10">
    <property type="match status" value="1"/>
</dbReference>
<evidence type="ECO:0000259" key="3">
    <source>
        <dbReference type="PROSITE" id="PS51831"/>
    </source>
</evidence>
<dbReference type="NCBIfam" id="TIGR00277">
    <property type="entry name" value="HDIG"/>
    <property type="match status" value="1"/>
</dbReference>
<dbReference type="PANTHER" id="PTHR43155:SF2">
    <property type="entry name" value="CYCLIC DI-GMP PHOSPHODIESTERASE PA4108"/>
    <property type="match status" value="1"/>
</dbReference>
<dbReference type="EMBL" id="JAHBCL010000040">
    <property type="protein sequence ID" value="MBS7528451.1"/>
    <property type="molecule type" value="Genomic_DNA"/>
</dbReference>
<feature type="transmembrane region" description="Helical" evidence="1">
    <location>
        <begin position="260"/>
        <end position="281"/>
    </location>
</feature>
<gene>
    <name evidence="5" type="ORF">KHM83_17320</name>
</gene>
<dbReference type="InterPro" id="IPR003607">
    <property type="entry name" value="HD/PDEase_dom"/>
</dbReference>
<feature type="domain" description="HD-GYP" evidence="4">
    <location>
        <begin position="337"/>
        <end position="519"/>
    </location>
</feature>
<name>A0ABS5PV12_9FIRM</name>
<dbReference type="SMART" id="SM00471">
    <property type="entry name" value="HDc"/>
    <property type="match status" value="1"/>
</dbReference>
<comment type="caution">
    <text evidence="5">The sequence shown here is derived from an EMBL/GenBank/DDBJ whole genome shotgun (WGS) entry which is preliminary data.</text>
</comment>
<dbReference type="InterPro" id="IPR006674">
    <property type="entry name" value="HD_domain"/>
</dbReference>
<protein>
    <submittedName>
        <fullName evidence="5">HD domain-containing protein</fullName>
    </submittedName>
</protein>
<proteinExistence type="predicted"/>
<dbReference type="Pfam" id="PF13487">
    <property type="entry name" value="HD_5"/>
    <property type="match status" value="1"/>
</dbReference>
<dbReference type="Pfam" id="PF00672">
    <property type="entry name" value="HAMP"/>
    <property type="match status" value="1"/>
</dbReference>
<reference evidence="5 6" key="1">
    <citation type="submission" date="2021-05" db="EMBL/GenBank/DDBJ databases">
        <title>Fusibacter ferrireducens sp. nov., an anaerobic, sulfur- and Fe-reducing bacterium isolated from the mangrove sediment.</title>
        <authorList>
            <person name="Qiu D."/>
        </authorList>
    </citation>
    <scope>NUCLEOTIDE SEQUENCE [LARGE SCALE GENOMIC DNA]</scope>
    <source>
        <strain evidence="5 6">DSM 12116</strain>
    </source>
</reference>
<dbReference type="PANTHER" id="PTHR43155">
    <property type="entry name" value="CYCLIC DI-GMP PHOSPHODIESTERASE PA4108-RELATED"/>
    <property type="match status" value="1"/>
</dbReference>
<dbReference type="RefSeq" id="WP_213238306.1">
    <property type="nucleotide sequence ID" value="NZ_JAHBCL010000040.1"/>
</dbReference>
<dbReference type="CDD" id="cd00077">
    <property type="entry name" value="HDc"/>
    <property type="match status" value="1"/>
</dbReference>
<evidence type="ECO:0000313" key="6">
    <source>
        <dbReference type="Proteomes" id="UP000746471"/>
    </source>
</evidence>
<organism evidence="5 6">
    <name type="scientific">Fusibacter paucivorans</name>
    <dbReference type="NCBI Taxonomy" id="76009"/>
    <lineage>
        <taxon>Bacteria</taxon>
        <taxon>Bacillati</taxon>
        <taxon>Bacillota</taxon>
        <taxon>Clostridia</taxon>
        <taxon>Eubacteriales</taxon>
        <taxon>Eubacteriales Family XII. Incertae Sedis</taxon>
        <taxon>Fusibacter</taxon>
    </lineage>
</organism>
<dbReference type="PROSITE" id="PS51832">
    <property type="entry name" value="HD_GYP"/>
    <property type="match status" value="1"/>
</dbReference>
<dbReference type="Proteomes" id="UP000746471">
    <property type="component" value="Unassembled WGS sequence"/>
</dbReference>
<keyword evidence="6" id="KW-1185">Reference proteome</keyword>
<evidence type="ECO:0000259" key="4">
    <source>
        <dbReference type="PROSITE" id="PS51832"/>
    </source>
</evidence>
<dbReference type="CDD" id="cd06225">
    <property type="entry name" value="HAMP"/>
    <property type="match status" value="1"/>
</dbReference>
<dbReference type="InterPro" id="IPR037522">
    <property type="entry name" value="HD_GYP_dom"/>
</dbReference>
<evidence type="ECO:0000313" key="5">
    <source>
        <dbReference type="EMBL" id="MBS7528451.1"/>
    </source>
</evidence>
<dbReference type="InterPro" id="IPR003660">
    <property type="entry name" value="HAMP_dom"/>
</dbReference>
<accession>A0ABS5PV12</accession>
<dbReference type="PROSITE" id="PS51831">
    <property type="entry name" value="HD"/>
    <property type="match status" value="1"/>
</dbReference>
<evidence type="ECO:0000256" key="1">
    <source>
        <dbReference type="SAM" id="Phobius"/>
    </source>
</evidence>